<dbReference type="Gene3D" id="3.40.50.1820">
    <property type="entry name" value="alpha/beta hydrolase"/>
    <property type="match status" value="1"/>
</dbReference>
<sequence>MTIPMVFISGMNLSPRMWHSCSLPSDAIILTPEANSIEDNIEMFLQVLPEKFYLGGLSLGANLAMRIASETDRVAGLMLLATNAKGPTSKQLSNWRTTRQEVKDGTSPESVQEGLLHLLLSDVGQQDPNMVNQALKSAADLKPKVLENQLLTQATRVDQRSELRKIGAPTIVIAGGEDAMCPVSNHEEIASLIPNAQLVMAENSGHLIPIESPETVNHAITQLIQN</sequence>
<accession>A0A172QVI3</accession>
<dbReference type="GO" id="GO:0003824">
    <property type="term" value="F:catalytic activity"/>
    <property type="evidence" value="ECO:0007669"/>
    <property type="project" value="UniProtKB-ARBA"/>
</dbReference>
<dbReference type="EMBL" id="CP015622">
    <property type="protein sequence ID" value="ANE04656.1"/>
    <property type="molecule type" value="Genomic_DNA"/>
</dbReference>
<protein>
    <recommendedName>
        <fullName evidence="1">AB hydrolase-1 domain-containing protein</fullName>
    </recommendedName>
</protein>
<feature type="domain" description="AB hydrolase-1" evidence="1">
    <location>
        <begin position="49"/>
        <end position="213"/>
    </location>
</feature>
<evidence type="ECO:0000313" key="3">
    <source>
        <dbReference type="Proteomes" id="UP000076929"/>
    </source>
</evidence>
<evidence type="ECO:0000259" key="1">
    <source>
        <dbReference type="Pfam" id="PF00561"/>
    </source>
</evidence>
<dbReference type="KEGG" id="ccjz:ccrud_10860"/>
<organism evidence="2 3">
    <name type="scientific">Corynebacterium crudilactis</name>
    <dbReference type="NCBI Taxonomy" id="1652495"/>
    <lineage>
        <taxon>Bacteria</taxon>
        <taxon>Bacillati</taxon>
        <taxon>Actinomycetota</taxon>
        <taxon>Actinomycetes</taxon>
        <taxon>Mycobacteriales</taxon>
        <taxon>Corynebacteriaceae</taxon>
        <taxon>Corynebacterium</taxon>
    </lineage>
</organism>
<dbReference type="InterPro" id="IPR000073">
    <property type="entry name" value="AB_hydrolase_1"/>
</dbReference>
<dbReference type="STRING" id="1652495.ccrud_10860"/>
<dbReference type="InterPro" id="IPR029058">
    <property type="entry name" value="AB_hydrolase_fold"/>
</dbReference>
<dbReference type="SUPFAM" id="SSF53474">
    <property type="entry name" value="alpha/beta-Hydrolases"/>
    <property type="match status" value="1"/>
</dbReference>
<dbReference type="PANTHER" id="PTHR43798">
    <property type="entry name" value="MONOACYLGLYCEROL LIPASE"/>
    <property type="match status" value="1"/>
</dbReference>
<dbReference type="RefSeq" id="WP_066567498.1">
    <property type="nucleotide sequence ID" value="NZ_CP015622.1"/>
</dbReference>
<dbReference type="OrthoDB" id="9801162at2"/>
<dbReference type="InterPro" id="IPR050266">
    <property type="entry name" value="AB_hydrolase_sf"/>
</dbReference>
<dbReference type="Pfam" id="PF00561">
    <property type="entry name" value="Abhydrolase_1"/>
    <property type="match status" value="1"/>
</dbReference>
<dbReference type="AlphaFoldDB" id="A0A172QVI3"/>
<reference evidence="2 3" key="1">
    <citation type="submission" date="2016-05" db="EMBL/GenBank/DDBJ databases">
        <title>Complete genome sequence of Corynebacterium crudilactis, a new Corynebacterium species isolated from raw cow's milk.</title>
        <authorList>
            <person name="Christian R."/>
            <person name="Zimmermann J."/>
            <person name="Lipski A."/>
            <person name="Kalinowski J."/>
        </authorList>
    </citation>
    <scope>NUCLEOTIDE SEQUENCE [LARGE SCALE GENOMIC DNA]</scope>
    <source>
        <strain evidence="2 3">JZ16</strain>
    </source>
</reference>
<gene>
    <name evidence="2" type="ORF">ccrud_10860</name>
</gene>
<name>A0A172QVI3_9CORY</name>
<dbReference type="Proteomes" id="UP000076929">
    <property type="component" value="Chromosome"/>
</dbReference>
<proteinExistence type="predicted"/>
<evidence type="ECO:0000313" key="2">
    <source>
        <dbReference type="EMBL" id="ANE04656.1"/>
    </source>
</evidence>
<keyword evidence="3" id="KW-1185">Reference proteome</keyword>